<dbReference type="Pfam" id="PF00690">
    <property type="entry name" value="Cation_ATPase_N"/>
    <property type="match status" value="1"/>
</dbReference>
<evidence type="ECO:0000256" key="3">
    <source>
        <dbReference type="ARBA" id="ARBA00008746"/>
    </source>
</evidence>
<keyword evidence="7" id="KW-0997">Cell inner membrane</keyword>
<dbReference type="GO" id="GO:0005524">
    <property type="term" value="F:ATP binding"/>
    <property type="evidence" value="ECO:0007669"/>
    <property type="project" value="UniProtKB-KW"/>
</dbReference>
<dbReference type="Gene3D" id="3.40.1110.10">
    <property type="entry name" value="Calcium-transporting ATPase, cytoplasmic domain N"/>
    <property type="match status" value="1"/>
</dbReference>
<keyword evidence="23" id="KW-1185">Reference proteome</keyword>
<dbReference type="Proteomes" id="UP000323454">
    <property type="component" value="Unassembled WGS sequence"/>
</dbReference>
<comment type="caution">
    <text evidence="22">The sequence shown here is derived from an EMBL/GenBank/DDBJ whole genome shotgun (WGS) entry which is preliminary data.</text>
</comment>
<feature type="transmembrane region" description="Helical" evidence="20">
    <location>
        <begin position="268"/>
        <end position="289"/>
    </location>
</feature>
<organism evidence="22 23">
    <name type="scientific">Solihabitans fulvus</name>
    <dbReference type="NCBI Taxonomy" id="1892852"/>
    <lineage>
        <taxon>Bacteria</taxon>
        <taxon>Bacillati</taxon>
        <taxon>Actinomycetota</taxon>
        <taxon>Actinomycetes</taxon>
        <taxon>Pseudonocardiales</taxon>
        <taxon>Pseudonocardiaceae</taxon>
        <taxon>Solihabitans</taxon>
    </lineage>
</organism>
<evidence type="ECO:0000256" key="9">
    <source>
        <dbReference type="ARBA" id="ARBA00022692"/>
    </source>
</evidence>
<dbReference type="GO" id="GO:0005886">
    <property type="term" value="C:plasma membrane"/>
    <property type="evidence" value="ECO:0007669"/>
    <property type="project" value="UniProtKB-SubCell"/>
</dbReference>
<feature type="transmembrane region" description="Helical" evidence="20">
    <location>
        <begin position="852"/>
        <end position="870"/>
    </location>
</feature>
<feature type="transmembrane region" description="Helical" evidence="20">
    <location>
        <begin position="73"/>
        <end position="94"/>
    </location>
</feature>
<evidence type="ECO:0000256" key="1">
    <source>
        <dbReference type="ARBA" id="ARBA00003954"/>
    </source>
</evidence>
<evidence type="ECO:0000256" key="5">
    <source>
        <dbReference type="ARBA" id="ARBA00013555"/>
    </source>
</evidence>
<evidence type="ECO:0000256" key="19">
    <source>
        <dbReference type="SAM" id="MobiDB-lite"/>
    </source>
</evidence>
<keyword evidence="8" id="KW-0597">Phosphoprotein</keyword>
<feature type="region of interest" description="Disordered" evidence="19">
    <location>
        <begin position="194"/>
        <end position="216"/>
    </location>
</feature>
<keyword evidence="10" id="KW-0547">Nucleotide-binding</keyword>
<dbReference type="Pfam" id="PF13246">
    <property type="entry name" value="Cation_ATPase"/>
    <property type="match status" value="1"/>
</dbReference>
<dbReference type="InterPro" id="IPR036412">
    <property type="entry name" value="HAD-like_sf"/>
</dbReference>
<evidence type="ECO:0000256" key="11">
    <source>
        <dbReference type="ARBA" id="ARBA00022840"/>
    </source>
</evidence>
<evidence type="ECO:0000256" key="15">
    <source>
        <dbReference type="ARBA" id="ARBA00023136"/>
    </source>
</evidence>
<comment type="function">
    <text evidence="1">Mediates magnesium influx to the cytosol.</text>
</comment>
<dbReference type="NCBIfam" id="TIGR01524">
    <property type="entry name" value="ATPase-IIIB_Mg"/>
    <property type="match status" value="1"/>
</dbReference>
<evidence type="ECO:0000256" key="6">
    <source>
        <dbReference type="ARBA" id="ARBA00022475"/>
    </source>
</evidence>
<evidence type="ECO:0000313" key="22">
    <source>
        <dbReference type="EMBL" id="KAA2252704.1"/>
    </source>
</evidence>
<gene>
    <name evidence="22" type="primary">mgtA</name>
    <name evidence="22" type="ORF">F0L68_34890</name>
</gene>
<evidence type="ECO:0000256" key="12">
    <source>
        <dbReference type="ARBA" id="ARBA00022842"/>
    </source>
</evidence>
<evidence type="ECO:0000256" key="14">
    <source>
        <dbReference type="ARBA" id="ARBA00022989"/>
    </source>
</evidence>
<dbReference type="OrthoDB" id="9814270at2"/>
<dbReference type="NCBIfam" id="TIGR01494">
    <property type="entry name" value="ATPase_P-type"/>
    <property type="match status" value="2"/>
</dbReference>
<proteinExistence type="inferred from homology"/>
<dbReference type="Pfam" id="PF00689">
    <property type="entry name" value="Cation_ATPase_C"/>
    <property type="match status" value="1"/>
</dbReference>
<feature type="transmembrane region" description="Helical" evidence="20">
    <location>
        <begin position="786"/>
        <end position="806"/>
    </location>
</feature>
<dbReference type="PROSITE" id="PS00154">
    <property type="entry name" value="ATPASE_E1_E2"/>
    <property type="match status" value="1"/>
</dbReference>
<dbReference type="SFLD" id="SFLDG00002">
    <property type="entry name" value="C1.7:_P-type_atpase_like"/>
    <property type="match status" value="1"/>
</dbReference>
<dbReference type="InterPro" id="IPR023214">
    <property type="entry name" value="HAD_sf"/>
</dbReference>
<name>A0A5B2WNX4_9PSEU</name>
<feature type="transmembrane region" description="Helical" evidence="20">
    <location>
        <begin position="818"/>
        <end position="840"/>
    </location>
</feature>
<dbReference type="EMBL" id="VUOB01000073">
    <property type="protein sequence ID" value="KAA2252704.1"/>
    <property type="molecule type" value="Genomic_DNA"/>
</dbReference>
<dbReference type="SUPFAM" id="SSF56784">
    <property type="entry name" value="HAD-like"/>
    <property type="match status" value="1"/>
</dbReference>
<dbReference type="InterPro" id="IPR023298">
    <property type="entry name" value="ATPase_P-typ_TM_dom_sf"/>
</dbReference>
<dbReference type="RefSeq" id="WP_149854159.1">
    <property type="nucleotide sequence ID" value="NZ_VUOB01000073.1"/>
</dbReference>
<comment type="catalytic activity">
    <reaction evidence="18">
        <text>ATP + H2O = ADP + phosphate + H(+)</text>
        <dbReference type="Rhea" id="RHEA:13065"/>
        <dbReference type="ChEBI" id="CHEBI:15377"/>
        <dbReference type="ChEBI" id="CHEBI:15378"/>
        <dbReference type="ChEBI" id="CHEBI:30616"/>
        <dbReference type="ChEBI" id="CHEBI:43474"/>
        <dbReference type="ChEBI" id="CHEBI:456216"/>
    </reaction>
</comment>
<dbReference type="InterPro" id="IPR004014">
    <property type="entry name" value="ATPase_P-typ_cation-transptr_N"/>
</dbReference>
<keyword evidence="11" id="KW-0067">ATP-binding</keyword>
<keyword evidence="12" id="KW-0460">Magnesium</keyword>
<keyword evidence="13" id="KW-1278">Translocase</keyword>
<dbReference type="InterPro" id="IPR023299">
    <property type="entry name" value="ATPase_P-typ_cyto_dom_N"/>
</dbReference>
<dbReference type="GO" id="GO:0015444">
    <property type="term" value="F:P-type magnesium transporter activity"/>
    <property type="evidence" value="ECO:0007669"/>
    <property type="project" value="UniProtKB-EC"/>
</dbReference>
<dbReference type="Gene3D" id="1.20.1110.10">
    <property type="entry name" value="Calcium-transporting ATPase, transmembrane domain"/>
    <property type="match status" value="1"/>
</dbReference>
<keyword evidence="9 20" id="KW-0812">Transmembrane</keyword>
<dbReference type="Gene3D" id="2.70.150.10">
    <property type="entry name" value="Calcium-transporting ATPase, cytoplasmic transduction domain A"/>
    <property type="match status" value="1"/>
</dbReference>
<evidence type="ECO:0000256" key="17">
    <source>
        <dbReference type="ARBA" id="ARBA00047295"/>
    </source>
</evidence>
<evidence type="ECO:0000256" key="13">
    <source>
        <dbReference type="ARBA" id="ARBA00022967"/>
    </source>
</evidence>
<keyword evidence="15 20" id="KW-0472">Membrane</keyword>
<reference evidence="22 23" key="2">
    <citation type="submission" date="2019-09" db="EMBL/GenBank/DDBJ databases">
        <authorList>
            <person name="Jin C."/>
        </authorList>
    </citation>
    <scope>NUCLEOTIDE SEQUENCE [LARGE SCALE GENOMIC DNA]</scope>
    <source>
        <strain evidence="22 23">AN110305</strain>
    </source>
</reference>
<feature type="transmembrane region" description="Helical" evidence="20">
    <location>
        <begin position="748"/>
        <end position="774"/>
    </location>
</feature>
<protein>
    <recommendedName>
        <fullName evidence="5">Magnesium-transporting ATPase, P-type 1</fullName>
        <ecNumber evidence="4">7.2.2.14</ecNumber>
    </recommendedName>
    <alternativeName>
        <fullName evidence="16">Mg(2+) transport ATPase, P-type 1</fullName>
    </alternativeName>
</protein>
<comment type="subcellular location">
    <subcellularLocation>
        <location evidence="2">Cell inner membrane</location>
        <topology evidence="2">Multi-pass membrane protein</topology>
    </subcellularLocation>
</comment>
<dbReference type="SUPFAM" id="SSF81665">
    <property type="entry name" value="Calcium ATPase, transmembrane domain M"/>
    <property type="match status" value="1"/>
</dbReference>
<dbReference type="InterPro" id="IPR008250">
    <property type="entry name" value="ATPase_P-typ_transduc_dom_A_sf"/>
</dbReference>
<comment type="catalytic activity">
    <reaction evidence="17">
        <text>Mg(2+)(out) + ATP + H2O = Mg(2+)(in) + ADP + phosphate + H(+)</text>
        <dbReference type="Rhea" id="RHEA:10260"/>
        <dbReference type="ChEBI" id="CHEBI:15377"/>
        <dbReference type="ChEBI" id="CHEBI:15378"/>
        <dbReference type="ChEBI" id="CHEBI:18420"/>
        <dbReference type="ChEBI" id="CHEBI:30616"/>
        <dbReference type="ChEBI" id="CHEBI:43474"/>
        <dbReference type="ChEBI" id="CHEBI:456216"/>
        <dbReference type="EC" id="7.2.2.14"/>
    </reaction>
</comment>
<evidence type="ECO:0000256" key="7">
    <source>
        <dbReference type="ARBA" id="ARBA00022519"/>
    </source>
</evidence>
<evidence type="ECO:0000256" key="18">
    <source>
        <dbReference type="ARBA" id="ARBA00049360"/>
    </source>
</evidence>
<dbReference type="PRINTS" id="PR01836">
    <property type="entry name" value="MGATPASE"/>
</dbReference>
<dbReference type="EC" id="7.2.2.14" evidence="4"/>
<dbReference type="Gene3D" id="3.40.50.1000">
    <property type="entry name" value="HAD superfamily/HAD-like"/>
    <property type="match status" value="1"/>
</dbReference>
<evidence type="ECO:0000256" key="2">
    <source>
        <dbReference type="ARBA" id="ARBA00004429"/>
    </source>
</evidence>
<comment type="similarity">
    <text evidence="3">Belongs to the cation transport ATPase (P-type) (TC 3.A.3) family. Type IIIB subfamily.</text>
</comment>
<feature type="transmembrane region" description="Helical" evidence="20">
    <location>
        <begin position="301"/>
        <end position="325"/>
    </location>
</feature>
<dbReference type="PANTHER" id="PTHR42861">
    <property type="entry name" value="CALCIUM-TRANSPORTING ATPASE"/>
    <property type="match status" value="1"/>
</dbReference>
<dbReference type="InterPro" id="IPR059000">
    <property type="entry name" value="ATPase_P-type_domA"/>
</dbReference>
<dbReference type="NCBIfam" id="NF011702">
    <property type="entry name" value="PRK15122.1"/>
    <property type="match status" value="1"/>
</dbReference>
<dbReference type="InterPro" id="IPR006415">
    <property type="entry name" value="P-type_ATPase_IIIB"/>
</dbReference>
<dbReference type="SUPFAM" id="SSF81653">
    <property type="entry name" value="Calcium ATPase, transduction domain A"/>
    <property type="match status" value="1"/>
</dbReference>
<dbReference type="SMART" id="SM00831">
    <property type="entry name" value="Cation_ATPase_N"/>
    <property type="match status" value="1"/>
</dbReference>
<feature type="transmembrane region" description="Helical" evidence="20">
    <location>
        <begin position="100"/>
        <end position="116"/>
    </location>
</feature>
<dbReference type="InterPro" id="IPR001757">
    <property type="entry name" value="P_typ_ATPase"/>
</dbReference>
<dbReference type="InterPro" id="IPR044492">
    <property type="entry name" value="P_typ_ATPase_HD_dom"/>
</dbReference>
<evidence type="ECO:0000256" key="8">
    <source>
        <dbReference type="ARBA" id="ARBA00022553"/>
    </source>
</evidence>
<keyword evidence="6" id="KW-1003">Cell membrane</keyword>
<dbReference type="InterPro" id="IPR018303">
    <property type="entry name" value="ATPase_P-typ_P_site"/>
</dbReference>
<dbReference type="SFLD" id="SFLDS00003">
    <property type="entry name" value="Haloacid_Dehalogenase"/>
    <property type="match status" value="1"/>
</dbReference>
<evidence type="ECO:0000256" key="20">
    <source>
        <dbReference type="SAM" id="Phobius"/>
    </source>
</evidence>
<evidence type="ECO:0000313" key="23">
    <source>
        <dbReference type="Proteomes" id="UP000323454"/>
    </source>
</evidence>
<dbReference type="GO" id="GO:0016887">
    <property type="term" value="F:ATP hydrolysis activity"/>
    <property type="evidence" value="ECO:0007669"/>
    <property type="project" value="InterPro"/>
</dbReference>
<reference evidence="22 23" key="1">
    <citation type="submission" date="2019-09" db="EMBL/GenBank/DDBJ databases">
        <title>Goodfellowia gen. nov., a new genus of the Pseudonocardineae related to Actinoalloteichus, containing Goodfellowia coeruleoviolacea gen. nov., comb. nov. gen. nov., comb. nov.</title>
        <authorList>
            <person name="Labeda D."/>
        </authorList>
    </citation>
    <scope>NUCLEOTIDE SEQUENCE [LARGE SCALE GENOMIC DNA]</scope>
    <source>
        <strain evidence="22 23">AN110305</strain>
    </source>
</reference>
<evidence type="ECO:0000256" key="16">
    <source>
        <dbReference type="ARBA" id="ARBA00029806"/>
    </source>
</evidence>
<dbReference type="SFLD" id="SFLDF00027">
    <property type="entry name" value="p-type_atpase"/>
    <property type="match status" value="1"/>
</dbReference>
<keyword evidence="14 20" id="KW-1133">Transmembrane helix</keyword>
<dbReference type="AlphaFoldDB" id="A0A5B2WNX4"/>
<dbReference type="CDD" id="cd02077">
    <property type="entry name" value="P-type_ATPase_Mg"/>
    <property type="match status" value="1"/>
</dbReference>
<accession>A0A5B2WNX4</accession>
<sequence>MNLAPPGRARRRRAAPLPASELVALADVPPLWLFQQVAGSPKGLTEAEASRRLVSAGENDVDATPVPPWPAQLFAAAASPFVALLLVLAAVLAIVRDARGAAIVGVMVLLSVLLRFRQEYRSHRAAARLRALVTTTATVRRRATDGDAPTDREAPLEDLVPGDLVLLGPGDLVPADLRLLTANDLLVDQAPLSGETLPMRKHEPTGNGTPRAADADPLDEPSLCLAGTMVVGGTATAVVVATGRGTYFGSLARTLSARRPDTTFDRGVRSVGWTLIRFMLVLTPVVLAINGLTRGDWFEAFLFAVSVAVGLTPEMLPVIVTTNLAKGAQFMSRRKVITKRLNAIQDLGAMDVLCTDKTGTLTENRIVLAQSLDAAGRFDDEALEYAYVHGLFQSTPASQLDEAVRDHLDPAQAVVVEARFRHLAEIPFDHERRYSTVVVTMAKDAHLLIAKGDPDTVLTRCAHVRVDGEIAPLTDALRREALEVVKANNRHGMRVLAVAAKESPARLGGYRRADERDLVLVGFVSFLDPPKDSAGAALASLAEHGVTVKVVTGDNRLVAARVCREVGLEPGEVVSGPEIDRLDDAELAALARRTKVFAKVGPAQKARIVRALRAGGHTVGFLADGTNDAAALREADVGISVDSAVDIARHAADIILLEKDLTVLAHGVVEGRRTLGNTMKYVKITASSNFGNVLSVVAASAFLPFLPMLPSQLLAQNLIYDVAQLALPWDRVDAEYLRRPRRWSGGDLARFMVVFGPVSSLFDLATFAVLWWVLGANSVDQQALFQSGWFMEGLLSQALVVLVIRTRSVPFLRGRPSWPVALMIVGVAAAALFLPFGPLAPTLRMQPLPLSYFPWLLGILLTYCCLAQLIKTAYVRVTGAWL</sequence>
<evidence type="ECO:0000259" key="21">
    <source>
        <dbReference type="SMART" id="SM00831"/>
    </source>
</evidence>
<feature type="domain" description="Cation-transporting P-type ATPase N-terminal" evidence="21">
    <location>
        <begin position="24"/>
        <end position="97"/>
    </location>
</feature>
<dbReference type="InterPro" id="IPR006068">
    <property type="entry name" value="ATPase_P-typ_cation-transptr_C"/>
</dbReference>
<evidence type="ECO:0000256" key="10">
    <source>
        <dbReference type="ARBA" id="ARBA00022741"/>
    </source>
</evidence>
<dbReference type="Pfam" id="PF00122">
    <property type="entry name" value="E1-E2_ATPase"/>
    <property type="match status" value="1"/>
</dbReference>
<evidence type="ECO:0000256" key="4">
    <source>
        <dbReference type="ARBA" id="ARBA00012786"/>
    </source>
</evidence>